<dbReference type="AlphaFoldDB" id="A0AAV7R0V0"/>
<name>A0AAV7R0V0_PLEWA</name>
<evidence type="ECO:0000313" key="1">
    <source>
        <dbReference type="EMBL" id="KAJ1145749.1"/>
    </source>
</evidence>
<keyword evidence="2" id="KW-1185">Reference proteome</keyword>
<proteinExistence type="predicted"/>
<reference evidence="1" key="1">
    <citation type="journal article" date="2022" name="bioRxiv">
        <title>Sequencing and chromosome-scale assembly of the giantPleurodeles waltlgenome.</title>
        <authorList>
            <person name="Brown T."/>
            <person name="Elewa A."/>
            <person name="Iarovenko S."/>
            <person name="Subramanian E."/>
            <person name="Araus A.J."/>
            <person name="Petzold A."/>
            <person name="Susuki M."/>
            <person name="Suzuki K.-i.T."/>
            <person name="Hayashi T."/>
            <person name="Toyoda A."/>
            <person name="Oliveira C."/>
            <person name="Osipova E."/>
            <person name="Leigh N.D."/>
            <person name="Simon A."/>
            <person name="Yun M.H."/>
        </authorList>
    </citation>
    <scope>NUCLEOTIDE SEQUENCE</scope>
    <source>
        <strain evidence="1">20211129_DDA</strain>
        <tissue evidence="1">Liver</tissue>
    </source>
</reference>
<protein>
    <submittedName>
        <fullName evidence="1">Uncharacterized protein</fullName>
    </submittedName>
</protein>
<dbReference type="Proteomes" id="UP001066276">
    <property type="component" value="Chromosome 6"/>
</dbReference>
<organism evidence="1 2">
    <name type="scientific">Pleurodeles waltl</name>
    <name type="common">Iberian ribbed newt</name>
    <dbReference type="NCBI Taxonomy" id="8319"/>
    <lineage>
        <taxon>Eukaryota</taxon>
        <taxon>Metazoa</taxon>
        <taxon>Chordata</taxon>
        <taxon>Craniata</taxon>
        <taxon>Vertebrata</taxon>
        <taxon>Euteleostomi</taxon>
        <taxon>Amphibia</taxon>
        <taxon>Batrachia</taxon>
        <taxon>Caudata</taxon>
        <taxon>Salamandroidea</taxon>
        <taxon>Salamandridae</taxon>
        <taxon>Pleurodelinae</taxon>
        <taxon>Pleurodeles</taxon>
    </lineage>
</organism>
<dbReference type="EMBL" id="JANPWB010000010">
    <property type="protein sequence ID" value="KAJ1145749.1"/>
    <property type="molecule type" value="Genomic_DNA"/>
</dbReference>
<sequence length="105" mass="11323">MVRNGDAFTGSLDEFVGIASSMETLSKVLKFLLENFCVSAVASNPDHFPVRNGPDLCKGMGALCMQNGIAGRGFPVESRHDLIVGDVQQQVQELDLSSAHFVSEH</sequence>
<accession>A0AAV7R0V0</accession>
<evidence type="ECO:0000313" key="2">
    <source>
        <dbReference type="Proteomes" id="UP001066276"/>
    </source>
</evidence>
<comment type="caution">
    <text evidence="1">The sequence shown here is derived from an EMBL/GenBank/DDBJ whole genome shotgun (WGS) entry which is preliminary data.</text>
</comment>
<gene>
    <name evidence="1" type="ORF">NDU88_012033</name>
</gene>